<evidence type="ECO:0000313" key="3">
    <source>
        <dbReference type="Proteomes" id="UP001147747"/>
    </source>
</evidence>
<dbReference type="RefSeq" id="XP_056483037.1">
    <property type="nucleotide sequence ID" value="XM_056637007.1"/>
</dbReference>
<evidence type="ECO:0000256" key="1">
    <source>
        <dbReference type="SAM" id="Coils"/>
    </source>
</evidence>
<protein>
    <submittedName>
        <fullName evidence="2">Uncharacterized protein</fullName>
    </submittedName>
</protein>
<comment type="caution">
    <text evidence="2">The sequence shown here is derived from an EMBL/GenBank/DDBJ whole genome shotgun (WGS) entry which is preliminary data.</text>
</comment>
<keyword evidence="3" id="KW-1185">Reference proteome</keyword>
<name>A0A9W9SII7_9EURO</name>
<dbReference type="OrthoDB" id="4274110at2759"/>
<proteinExistence type="predicted"/>
<organism evidence="2 3">
    <name type="scientific">Penicillium cosmopolitanum</name>
    <dbReference type="NCBI Taxonomy" id="1131564"/>
    <lineage>
        <taxon>Eukaryota</taxon>
        <taxon>Fungi</taxon>
        <taxon>Dikarya</taxon>
        <taxon>Ascomycota</taxon>
        <taxon>Pezizomycotina</taxon>
        <taxon>Eurotiomycetes</taxon>
        <taxon>Eurotiomycetidae</taxon>
        <taxon>Eurotiales</taxon>
        <taxon>Aspergillaceae</taxon>
        <taxon>Penicillium</taxon>
    </lineage>
</organism>
<reference evidence="2" key="2">
    <citation type="journal article" date="2023" name="IMA Fungus">
        <title>Comparative genomic study of the Penicillium genus elucidates a diverse pangenome and 15 lateral gene transfer events.</title>
        <authorList>
            <person name="Petersen C."/>
            <person name="Sorensen T."/>
            <person name="Nielsen M.R."/>
            <person name="Sondergaard T.E."/>
            <person name="Sorensen J.L."/>
            <person name="Fitzpatrick D.A."/>
            <person name="Frisvad J.C."/>
            <person name="Nielsen K.L."/>
        </authorList>
    </citation>
    <scope>NUCLEOTIDE SEQUENCE</scope>
    <source>
        <strain evidence="2">IBT 29677</strain>
    </source>
</reference>
<keyword evidence="1" id="KW-0175">Coiled coil</keyword>
<evidence type="ECO:0000313" key="2">
    <source>
        <dbReference type="EMBL" id="KAJ5379251.1"/>
    </source>
</evidence>
<sequence length="134" mass="15617">MTETTNGKIPQYTSEELCIDEEYGIDHSDINHMADEEQFGFESCQQVFDYNRNIPGEEILGSQLESDLVRAVEDQFLQQNSRNENIQDNMQQLAESYDEIQRLKGVISSLKRQLKELSSEIEINKDANGRYKRY</sequence>
<dbReference type="GeneID" id="81375987"/>
<feature type="coiled-coil region" evidence="1">
    <location>
        <begin position="83"/>
        <end position="127"/>
    </location>
</feature>
<dbReference type="Proteomes" id="UP001147747">
    <property type="component" value="Unassembled WGS sequence"/>
</dbReference>
<reference evidence="2" key="1">
    <citation type="submission" date="2022-12" db="EMBL/GenBank/DDBJ databases">
        <authorList>
            <person name="Petersen C."/>
        </authorList>
    </citation>
    <scope>NUCLEOTIDE SEQUENCE</scope>
    <source>
        <strain evidence="2">IBT 29677</strain>
    </source>
</reference>
<gene>
    <name evidence="2" type="ORF">N7509_012370</name>
</gene>
<dbReference type="EMBL" id="JAPZBU010000011">
    <property type="protein sequence ID" value="KAJ5379251.1"/>
    <property type="molecule type" value="Genomic_DNA"/>
</dbReference>
<accession>A0A9W9SII7</accession>
<dbReference type="AlphaFoldDB" id="A0A9W9SII7"/>